<protein>
    <submittedName>
        <fullName evidence="1">Uncharacterized protein</fullName>
    </submittedName>
</protein>
<accession>I7MIW9</accession>
<keyword evidence="2" id="KW-1185">Reference proteome</keyword>
<organism evidence="1 2">
    <name type="scientific">Tetrahymena thermophila (strain SB210)</name>
    <dbReference type="NCBI Taxonomy" id="312017"/>
    <lineage>
        <taxon>Eukaryota</taxon>
        <taxon>Sar</taxon>
        <taxon>Alveolata</taxon>
        <taxon>Ciliophora</taxon>
        <taxon>Intramacronucleata</taxon>
        <taxon>Oligohymenophorea</taxon>
        <taxon>Hymenostomatida</taxon>
        <taxon>Tetrahymenina</taxon>
        <taxon>Tetrahymenidae</taxon>
        <taxon>Tetrahymena</taxon>
    </lineage>
</organism>
<dbReference type="EMBL" id="GG662441">
    <property type="protein sequence ID" value="EAS04814.1"/>
    <property type="molecule type" value="Genomic_DNA"/>
</dbReference>
<dbReference type="RefSeq" id="XP_001025059.1">
    <property type="nucleotide sequence ID" value="XM_001025059.1"/>
</dbReference>
<dbReference type="InParanoid" id="I7MIW9"/>
<name>I7MIW9_TETTS</name>
<evidence type="ECO:0000313" key="2">
    <source>
        <dbReference type="Proteomes" id="UP000009168"/>
    </source>
</evidence>
<proteinExistence type="predicted"/>
<dbReference type="Proteomes" id="UP000009168">
    <property type="component" value="Unassembled WGS sequence"/>
</dbReference>
<dbReference type="KEGG" id="tet:TTHERM_00467630"/>
<reference evidence="2" key="1">
    <citation type="journal article" date="2006" name="PLoS Biol.">
        <title>Macronuclear genome sequence of the ciliate Tetrahymena thermophila, a model eukaryote.</title>
        <authorList>
            <person name="Eisen J.A."/>
            <person name="Coyne R.S."/>
            <person name="Wu M."/>
            <person name="Wu D."/>
            <person name="Thiagarajan M."/>
            <person name="Wortman J.R."/>
            <person name="Badger J.H."/>
            <person name="Ren Q."/>
            <person name="Amedeo P."/>
            <person name="Jones K.M."/>
            <person name="Tallon L.J."/>
            <person name="Delcher A.L."/>
            <person name="Salzberg S.L."/>
            <person name="Silva J.C."/>
            <person name="Haas B.J."/>
            <person name="Majoros W.H."/>
            <person name="Farzad M."/>
            <person name="Carlton J.M."/>
            <person name="Smith R.K. Jr."/>
            <person name="Garg J."/>
            <person name="Pearlman R.E."/>
            <person name="Karrer K.M."/>
            <person name="Sun L."/>
            <person name="Manning G."/>
            <person name="Elde N.C."/>
            <person name="Turkewitz A.P."/>
            <person name="Asai D.J."/>
            <person name="Wilkes D.E."/>
            <person name="Wang Y."/>
            <person name="Cai H."/>
            <person name="Collins K."/>
            <person name="Stewart B.A."/>
            <person name="Lee S.R."/>
            <person name="Wilamowska K."/>
            <person name="Weinberg Z."/>
            <person name="Ruzzo W.L."/>
            <person name="Wloga D."/>
            <person name="Gaertig J."/>
            <person name="Frankel J."/>
            <person name="Tsao C.-C."/>
            <person name="Gorovsky M.A."/>
            <person name="Keeling P.J."/>
            <person name="Waller R.F."/>
            <person name="Patron N.J."/>
            <person name="Cherry J.M."/>
            <person name="Stover N.A."/>
            <person name="Krieger C.J."/>
            <person name="del Toro C."/>
            <person name="Ryder H.F."/>
            <person name="Williamson S.C."/>
            <person name="Barbeau R.A."/>
            <person name="Hamilton E.P."/>
            <person name="Orias E."/>
        </authorList>
    </citation>
    <scope>NUCLEOTIDE SEQUENCE [LARGE SCALE GENOMIC DNA]</scope>
    <source>
        <strain evidence="2">SB210</strain>
    </source>
</reference>
<dbReference type="AlphaFoldDB" id="I7MIW9"/>
<dbReference type="GeneID" id="7826172"/>
<dbReference type="HOGENOM" id="CLU_838066_0_0_1"/>
<gene>
    <name evidence="1" type="ORF">TTHERM_00467630</name>
</gene>
<sequence length="332" mass="39314">MSQISNKPFQSQNKDKAIHINEIDETLLTILDKESLQDAQIPHIQQEYSFKNRKQQIAVEIQSIAMAKVAVTFLQHIEPFHIRERFYRYKALQQIVPNKLQAIIQFLNPKYILSNILYSTAQFTVKDEINFWLKNKYWDLQSQNPLHSIGINYLSGSLASAFVFQFEMLYNIICKRAQIIEPADKFQRILDRIKLNSKQMTKFSIFANNKIVFSTIYFGTFDSLNSSIRNKYSNYSLLYYSIISSTLAQLLSDPLQKASIAYIKNLQQQEIQIANKYTNLAKSMFVFYFKNPSKLFEYHNRFFHRLFFNSITLCYYEWIKGYYNYGKINSIY</sequence>
<evidence type="ECO:0000313" key="1">
    <source>
        <dbReference type="EMBL" id="EAS04814.1"/>
    </source>
</evidence>